<gene>
    <name evidence="2" type="ORF">SNEC2469_LOCUS17150</name>
</gene>
<evidence type="ECO:0000313" key="2">
    <source>
        <dbReference type="EMBL" id="CAE7597575.1"/>
    </source>
</evidence>
<dbReference type="EMBL" id="CAJNJA010028253">
    <property type="protein sequence ID" value="CAE7597575.1"/>
    <property type="molecule type" value="Genomic_DNA"/>
</dbReference>
<evidence type="ECO:0000256" key="1">
    <source>
        <dbReference type="SAM" id="MobiDB-lite"/>
    </source>
</evidence>
<reference evidence="2" key="1">
    <citation type="submission" date="2021-02" db="EMBL/GenBank/DDBJ databases">
        <authorList>
            <person name="Dougan E. K."/>
            <person name="Rhodes N."/>
            <person name="Thang M."/>
            <person name="Chan C."/>
        </authorList>
    </citation>
    <scope>NUCLEOTIDE SEQUENCE</scope>
</reference>
<keyword evidence="3" id="KW-1185">Reference proteome</keyword>
<proteinExistence type="predicted"/>
<protein>
    <submittedName>
        <fullName evidence="2">Uncharacterized protein</fullName>
    </submittedName>
</protein>
<feature type="compositionally biased region" description="Basic and acidic residues" evidence="1">
    <location>
        <begin position="16"/>
        <end position="33"/>
    </location>
</feature>
<dbReference type="Proteomes" id="UP000601435">
    <property type="component" value="Unassembled WGS sequence"/>
</dbReference>
<organism evidence="2 3">
    <name type="scientific">Symbiodinium necroappetens</name>
    <dbReference type="NCBI Taxonomy" id="1628268"/>
    <lineage>
        <taxon>Eukaryota</taxon>
        <taxon>Sar</taxon>
        <taxon>Alveolata</taxon>
        <taxon>Dinophyceae</taxon>
        <taxon>Suessiales</taxon>
        <taxon>Symbiodiniaceae</taxon>
        <taxon>Symbiodinium</taxon>
    </lineage>
</organism>
<feature type="compositionally biased region" description="Basic residues" evidence="1">
    <location>
        <begin position="34"/>
        <end position="50"/>
    </location>
</feature>
<feature type="region of interest" description="Disordered" evidence="1">
    <location>
        <begin position="168"/>
        <end position="243"/>
    </location>
</feature>
<sequence>MGRGLPNHLASLLRHHAPEKPSEEQVKAKETGRAARRRAARSKRKIKKAERHSQEQEKRRARKAERAEKLVAQEDVQPPVQTAEVTSEVKTKRQGKSKAVKQVQPKKPGNAAKASGVETLFDPEGAARDEALLRKLEKNLGIARDPSKRKKEERRIFEALGFDAFDAADAGMEELSSDEQGPEEVTSSHGPAPAHRLPAEGDSSADAMASLLETILGGKSSATDAGPKRKRRVAKSLKMARST</sequence>
<dbReference type="AlphaFoldDB" id="A0A812V4C5"/>
<name>A0A812V4C5_9DINO</name>
<comment type="caution">
    <text evidence="2">The sequence shown here is derived from an EMBL/GenBank/DDBJ whole genome shotgun (WGS) entry which is preliminary data.</text>
</comment>
<feature type="compositionally biased region" description="Acidic residues" evidence="1">
    <location>
        <begin position="171"/>
        <end position="182"/>
    </location>
</feature>
<evidence type="ECO:0000313" key="3">
    <source>
        <dbReference type="Proteomes" id="UP000601435"/>
    </source>
</evidence>
<dbReference type="OrthoDB" id="440305at2759"/>
<feature type="compositionally biased region" description="Basic and acidic residues" evidence="1">
    <location>
        <begin position="51"/>
        <end position="72"/>
    </location>
</feature>
<accession>A0A812V4C5</accession>
<feature type="region of interest" description="Disordered" evidence="1">
    <location>
        <begin position="1"/>
        <end position="120"/>
    </location>
</feature>